<evidence type="ECO:0000313" key="2">
    <source>
        <dbReference type="Proteomes" id="UP000290365"/>
    </source>
</evidence>
<name>A0A4P6JXS0_KTERU</name>
<dbReference type="SUPFAM" id="SSF51182">
    <property type="entry name" value="RmlC-like cupins"/>
    <property type="match status" value="1"/>
</dbReference>
<protein>
    <submittedName>
        <fullName evidence="1">Cupin domain-containing protein</fullName>
    </submittedName>
</protein>
<keyword evidence="2" id="KW-1185">Reference proteome</keyword>
<dbReference type="PANTHER" id="PTHR36156:SF2">
    <property type="entry name" value="CUPIN TYPE-2 DOMAIN-CONTAINING PROTEIN"/>
    <property type="match status" value="1"/>
</dbReference>
<sequence>MSQIRRCVIGTGADGQSYTQFDNDAPVGMKLGKTGAVGLLWATQEMPIKNTGNDDPALGPFQPLPGPGGTTFVFAMFPPESEMGILEDMKASARKSGVEASFENPQKHPGMHKTKTLDYCVILEGEVWLLTDKDEILLKAGDTVVCRGANHHWNNRTTVPCVAIVVSISAELPEFP</sequence>
<dbReference type="InterPro" id="IPR014710">
    <property type="entry name" value="RmlC-like_jellyroll"/>
</dbReference>
<dbReference type="KEGG" id="kbs:EPA93_29080"/>
<dbReference type="PANTHER" id="PTHR36156">
    <property type="entry name" value="SLR2101 PROTEIN"/>
    <property type="match status" value="1"/>
</dbReference>
<dbReference type="EMBL" id="CP035758">
    <property type="protein sequence ID" value="QBD79816.1"/>
    <property type="molecule type" value="Genomic_DNA"/>
</dbReference>
<dbReference type="InterPro" id="IPR047142">
    <property type="entry name" value="OryJ/VirC-like"/>
</dbReference>
<evidence type="ECO:0000313" key="1">
    <source>
        <dbReference type="EMBL" id="QBD79816.1"/>
    </source>
</evidence>
<dbReference type="OrthoDB" id="713485at2"/>
<dbReference type="CDD" id="cd02231">
    <property type="entry name" value="cupin_BLL6423-like"/>
    <property type="match status" value="1"/>
</dbReference>
<dbReference type="RefSeq" id="WP_129890882.1">
    <property type="nucleotide sequence ID" value="NZ_CP035758.1"/>
</dbReference>
<reference evidence="1 2" key="1">
    <citation type="submission" date="2019-01" db="EMBL/GenBank/DDBJ databases">
        <title>Ktedonosporobacter rubrisoli SCAWS-G2.</title>
        <authorList>
            <person name="Huang Y."/>
            <person name="Yan B."/>
        </authorList>
    </citation>
    <scope>NUCLEOTIDE SEQUENCE [LARGE SCALE GENOMIC DNA]</scope>
    <source>
        <strain evidence="1 2">SCAWS-G2</strain>
    </source>
</reference>
<dbReference type="InterPro" id="IPR011051">
    <property type="entry name" value="RmlC_Cupin_sf"/>
</dbReference>
<dbReference type="Proteomes" id="UP000290365">
    <property type="component" value="Chromosome"/>
</dbReference>
<organism evidence="1 2">
    <name type="scientific">Ktedonosporobacter rubrisoli</name>
    <dbReference type="NCBI Taxonomy" id="2509675"/>
    <lineage>
        <taxon>Bacteria</taxon>
        <taxon>Bacillati</taxon>
        <taxon>Chloroflexota</taxon>
        <taxon>Ktedonobacteria</taxon>
        <taxon>Ktedonobacterales</taxon>
        <taxon>Ktedonosporobacteraceae</taxon>
        <taxon>Ktedonosporobacter</taxon>
    </lineage>
</organism>
<proteinExistence type="predicted"/>
<dbReference type="AlphaFoldDB" id="A0A4P6JXS0"/>
<gene>
    <name evidence="1" type="ORF">EPA93_29080</name>
</gene>
<dbReference type="Gene3D" id="2.60.120.10">
    <property type="entry name" value="Jelly Rolls"/>
    <property type="match status" value="1"/>
</dbReference>
<accession>A0A4P6JXS0</accession>